<reference evidence="2" key="1">
    <citation type="journal article" date="2020" name="mSystems">
        <title>Genome- and Community-Level Interaction Insights into Carbon Utilization and Element Cycling Functions of Hydrothermarchaeota in Hydrothermal Sediment.</title>
        <authorList>
            <person name="Zhou Z."/>
            <person name="Liu Y."/>
            <person name="Xu W."/>
            <person name="Pan J."/>
            <person name="Luo Z.H."/>
            <person name="Li M."/>
        </authorList>
    </citation>
    <scope>NUCLEOTIDE SEQUENCE [LARGE SCALE GENOMIC DNA]</scope>
    <source>
        <strain evidence="2">SpSt-125</strain>
    </source>
</reference>
<dbReference type="PANTHER" id="PTHR36007:SF2">
    <property type="entry name" value="TRANSPORT PROTEIN-RELATED"/>
    <property type="match status" value="1"/>
</dbReference>
<proteinExistence type="predicted"/>
<dbReference type="PANTHER" id="PTHR36007">
    <property type="entry name" value="TRANSPORT PROTEIN-RELATED"/>
    <property type="match status" value="1"/>
</dbReference>
<keyword evidence="1" id="KW-0472">Membrane</keyword>
<dbReference type="EMBL" id="DSEU01000040">
    <property type="protein sequence ID" value="HEM67097.1"/>
    <property type="molecule type" value="Genomic_DNA"/>
</dbReference>
<feature type="transmembrane region" description="Helical" evidence="1">
    <location>
        <begin position="138"/>
        <end position="164"/>
    </location>
</feature>
<name>A0A7J2U439_9CREN</name>
<dbReference type="Pfam" id="PF06695">
    <property type="entry name" value="Sm_multidrug_ex"/>
    <property type="match status" value="1"/>
</dbReference>
<sequence length="170" mass="18736">MTLELDAIAKLIIILLVSFSPITEVRGGIPLAVGWFTNNITMLGMGVFIAVLGNLMIAPFVLYLLKYIDMFVRNSKKMPKHVKSLYIKILDYVQKRGRKFEKYEIPALAIFVAIPLPATGAWTASLIAFLLGMNKKKALIAIELGVLGASAIVFTATYAGFIILKRIFGL</sequence>
<evidence type="ECO:0000256" key="1">
    <source>
        <dbReference type="SAM" id="Phobius"/>
    </source>
</evidence>
<accession>A0A7J2U439</accession>
<protein>
    <submittedName>
        <fullName evidence="2">Ligand-binding protein SH3</fullName>
    </submittedName>
</protein>
<feature type="transmembrane region" description="Helical" evidence="1">
    <location>
        <begin position="43"/>
        <end position="65"/>
    </location>
</feature>
<comment type="caution">
    <text evidence="2">The sequence shown here is derived from an EMBL/GenBank/DDBJ whole genome shotgun (WGS) entry which is preliminary data.</text>
</comment>
<feature type="transmembrane region" description="Helical" evidence="1">
    <location>
        <begin position="105"/>
        <end position="132"/>
    </location>
</feature>
<evidence type="ECO:0000313" key="2">
    <source>
        <dbReference type="EMBL" id="HEM67097.1"/>
    </source>
</evidence>
<keyword evidence="1" id="KW-0812">Transmembrane</keyword>
<keyword evidence="1" id="KW-1133">Transmembrane helix</keyword>
<dbReference type="AlphaFoldDB" id="A0A7J2U439"/>
<gene>
    <name evidence="2" type="ORF">ENO26_05975</name>
</gene>
<organism evidence="2">
    <name type="scientific">Ignisphaera aggregans</name>
    <dbReference type="NCBI Taxonomy" id="334771"/>
    <lineage>
        <taxon>Archaea</taxon>
        <taxon>Thermoproteota</taxon>
        <taxon>Thermoprotei</taxon>
        <taxon>Desulfurococcales</taxon>
        <taxon>Desulfurococcaceae</taxon>
        <taxon>Ignisphaera</taxon>
    </lineage>
</organism>
<feature type="transmembrane region" description="Helical" evidence="1">
    <location>
        <begin position="7"/>
        <end position="23"/>
    </location>
</feature>
<dbReference type="InterPro" id="IPR009577">
    <property type="entry name" value="Sm_multidrug_ex"/>
</dbReference>